<organism evidence="3 4">
    <name type="scientific">Candidatus Avimonoglobus intestinipullorum</name>
    <dbReference type="NCBI Taxonomy" id="2840699"/>
    <lineage>
        <taxon>Bacteria</taxon>
        <taxon>Bacillati</taxon>
        <taxon>Bacillota</taxon>
        <taxon>Clostridia</taxon>
        <taxon>Eubacteriales</taxon>
        <taxon>Candidatus Avimonoglobus</taxon>
    </lineage>
</organism>
<dbReference type="GO" id="GO:0005886">
    <property type="term" value="C:plasma membrane"/>
    <property type="evidence" value="ECO:0007669"/>
    <property type="project" value="TreeGrafter"/>
</dbReference>
<reference evidence="3" key="1">
    <citation type="submission" date="2020-10" db="EMBL/GenBank/DDBJ databases">
        <authorList>
            <person name="Gilroy R."/>
        </authorList>
    </citation>
    <scope>NUCLEOTIDE SEQUENCE</scope>
    <source>
        <strain evidence="3">ChiSjej4B22-9803</strain>
    </source>
</reference>
<name>A0A9D1LW20_9FIRM</name>
<dbReference type="PROSITE" id="PS51711">
    <property type="entry name" value="G_FEOB"/>
    <property type="match status" value="1"/>
</dbReference>
<feature type="transmembrane region" description="Helical" evidence="1">
    <location>
        <begin position="358"/>
        <end position="376"/>
    </location>
</feature>
<comment type="caution">
    <text evidence="3">The sequence shown here is derived from an EMBL/GenBank/DDBJ whole genome shotgun (WGS) entry which is preliminary data.</text>
</comment>
<feature type="transmembrane region" description="Helical" evidence="1">
    <location>
        <begin position="320"/>
        <end position="338"/>
    </location>
</feature>
<dbReference type="GO" id="GO:0015093">
    <property type="term" value="F:ferrous iron transmembrane transporter activity"/>
    <property type="evidence" value="ECO:0007669"/>
    <property type="project" value="TreeGrafter"/>
</dbReference>
<evidence type="ECO:0000313" key="3">
    <source>
        <dbReference type="EMBL" id="HIU49138.1"/>
    </source>
</evidence>
<gene>
    <name evidence="3" type="ORF">IAB04_07210</name>
</gene>
<dbReference type="GO" id="GO:0005525">
    <property type="term" value="F:GTP binding"/>
    <property type="evidence" value="ECO:0007669"/>
    <property type="project" value="InterPro"/>
</dbReference>
<dbReference type="InterPro" id="IPR041069">
    <property type="entry name" value="FeoB_Cyto"/>
</dbReference>
<dbReference type="Pfam" id="PF17910">
    <property type="entry name" value="FeoB_Cyto"/>
    <property type="match status" value="1"/>
</dbReference>
<evidence type="ECO:0000313" key="4">
    <source>
        <dbReference type="Proteomes" id="UP000824111"/>
    </source>
</evidence>
<dbReference type="InterPro" id="IPR030389">
    <property type="entry name" value="G_FEOB_dom"/>
</dbReference>
<dbReference type="PRINTS" id="PR00326">
    <property type="entry name" value="GTP1OBG"/>
</dbReference>
<dbReference type="InterPro" id="IPR027417">
    <property type="entry name" value="P-loop_NTPase"/>
</dbReference>
<dbReference type="CDD" id="cd01879">
    <property type="entry name" value="FeoB"/>
    <property type="match status" value="1"/>
</dbReference>
<feature type="domain" description="FeoB-type G" evidence="2">
    <location>
        <begin position="26"/>
        <end position="188"/>
    </location>
</feature>
<keyword evidence="1" id="KW-0812">Transmembrane</keyword>
<dbReference type="Proteomes" id="UP000824111">
    <property type="component" value="Unassembled WGS sequence"/>
</dbReference>
<evidence type="ECO:0000259" key="2">
    <source>
        <dbReference type="PROSITE" id="PS51711"/>
    </source>
</evidence>
<sequence>MGLTKTATGLHAVDNGLVIKKISDADQVIALAGNPNVGKSTVFNELTGLKQHTGNWPGKTVSNAQGMCSHNNSNYVMVDIPGTYSLMAHSAEEEVARDFICFGDPDAVIVVCDATCLERNLNLVLQTLEITKNVVVCVNLMDEAKKKDIKIDLKHLSNKLGVPVVGAAARSGKGLRQMMQAVQDLLKAETRDPVMQIRYIQPIEDALALLEPPIREKIPDCRINPRWIALRLLDYEKTLYNSLTDYLGFDLLSDAAVADALKKARCILQDNGLTGEELKDRIVSCIVMNAEDTANGVIDFDKKTYNARDMKIDRILTNKWTGYPIMIALLGIVFWLTITGANYPSKLLSDCLFWVEDRLVELAVWAGVPAFFYEMLIFGMYRVLAWVVSVMLPPMAIFFPLFTLLEDLGYLPRIAFNLDKAFKKCCACGKQALTM</sequence>
<reference evidence="3" key="2">
    <citation type="journal article" date="2021" name="PeerJ">
        <title>Extensive microbial diversity within the chicken gut microbiome revealed by metagenomics and culture.</title>
        <authorList>
            <person name="Gilroy R."/>
            <person name="Ravi A."/>
            <person name="Getino M."/>
            <person name="Pursley I."/>
            <person name="Horton D.L."/>
            <person name="Alikhan N.F."/>
            <person name="Baker D."/>
            <person name="Gharbi K."/>
            <person name="Hall N."/>
            <person name="Watson M."/>
            <person name="Adriaenssens E.M."/>
            <person name="Foster-Nyarko E."/>
            <person name="Jarju S."/>
            <person name="Secka A."/>
            <person name="Antonio M."/>
            <person name="Oren A."/>
            <person name="Chaudhuri R.R."/>
            <person name="La Ragione R."/>
            <person name="Hildebrand F."/>
            <person name="Pallen M.J."/>
        </authorList>
    </citation>
    <scope>NUCLEOTIDE SEQUENCE</scope>
    <source>
        <strain evidence="3">ChiSjej4B22-9803</strain>
    </source>
</reference>
<accession>A0A9D1LW20</accession>
<dbReference type="Pfam" id="PF02421">
    <property type="entry name" value="FeoB_N"/>
    <property type="match status" value="1"/>
</dbReference>
<dbReference type="EMBL" id="DVND01000183">
    <property type="protein sequence ID" value="HIU49138.1"/>
    <property type="molecule type" value="Genomic_DNA"/>
</dbReference>
<dbReference type="InterPro" id="IPR006073">
    <property type="entry name" value="GTP-bd"/>
</dbReference>
<protein>
    <submittedName>
        <fullName evidence="3">50S ribosome-binding GTPase</fullName>
    </submittedName>
</protein>
<proteinExistence type="predicted"/>
<dbReference type="AlphaFoldDB" id="A0A9D1LW20"/>
<keyword evidence="1" id="KW-1133">Transmembrane helix</keyword>
<dbReference type="SUPFAM" id="SSF52540">
    <property type="entry name" value="P-loop containing nucleoside triphosphate hydrolases"/>
    <property type="match status" value="1"/>
</dbReference>
<dbReference type="PANTHER" id="PTHR43185:SF2">
    <property type="entry name" value="FERROUS IRON TRANSPORT PROTEIN B"/>
    <property type="match status" value="1"/>
</dbReference>
<dbReference type="Gene3D" id="3.40.50.300">
    <property type="entry name" value="P-loop containing nucleotide triphosphate hydrolases"/>
    <property type="match status" value="1"/>
</dbReference>
<keyword evidence="1" id="KW-0472">Membrane</keyword>
<dbReference type="InterPro" id="IPR050860">
    <property type="entry name" value="FeoB_GTPase"/>
</dbReference>
<feature type="transmembrane region" description="Helical" evidence="1">
    <location>
        <begin position="383"/>
        <end position="402"/>
    </location>
</feature>
<evidence type="ECO:0000256" key="1">
    <source>
        <dbReference type="SAM" id="Phobius"/>
    </source>
</evidence>
<dbReference type="PANTHER" id="PTHR43185">
    <property type="entry name" value="FERROUS IRON TRANSPORT PROTEIN B"/>
    <property type="match status" value="1"/>
</dbReference>